<dbReference type="InterPro" id="IPR024962">
    <property type="entry name" value="YukD-like"/>
</dbReference>
<dbReference type="Pfam" id="PF19053">
    <property type="entry name" value="EccD"/>
    <property type="match status" value="1"/>
</dbReference>
<evidence type="ECO:0000256" key="6">
    <source>
        <dbReference type="ARBA" id="ARBA00023136"/>
    </source>
</evidence>
<comment type="subcellular location">
    <subcellularLocation>
        <location evidence="1">Cell membrane</location>
        <topology evidence="1">Multi-pass membrane protein</topology>
    </subcellularLocation>
</comment>
<feature type="transmembrane region" description="Helical" evidence="7">
    <location>
        <begin position="338"/>
        <end position="359"/>
    </location>
</feature>
<dbReference type="Pfam" id="PF08817">
    <property type="entry name" value="YukD"/>
    <property type="match status" value="1"/>
</dbReference>
<dbReference type="Proteomes" id="UP000035065">
    <property type="component" value="Unassembled WGS sequence"/>
</dbReference>
<evidence type="ECO:0000256" key="3">
    <source>
        <dbReference type="ARBA" id="ARBA00022475"/>
    </source>
</evidence>
<dbReference type="RefSeq" id="WP_009677848.1">
    <property type="nucleotide sequence ID" value="NZ_AEUD01000002.1"/>
</dbReference>
<dbReference type="AlphaFoldDB" id="F1YFH6"/>
<feature type="domain" description="EccD-like transmembrane" evidence="8">
    <location>
        <begin position="121"/>
        <end position="481"/>
    </location>
</feature>
<evidence type="ECO:0000256" key="5">
    <source>
        <dbReference type="ARBA" id="ARBA00022989"/>
    </source>
</evidence>
<dbReference type="NCBIfam" id="TIGR03920">
    <property type="entry name" value="T7SS_EccD"/>
    <property type="match status" value="1"/>
</dbReference>
<evidence type="ECO:0000256" key="7">
    <source>
        <dbReference type="SAM" id="Phobius"/>
    </source>
</evidence>
<evidence type="ECO:0000313" key="10">
    <source>
        <dbReference type="Proteomes" id="UP000035065"/>
    </source>
</evidence>
<evidence type="ECO:0000256" key="4">
    <source>
        <dbReference type="ARBA" id="ARBA00022692"/>
    </source>
</evidence>
<keyword evidence="6 7" id="KW-0472">Membrane</keyword>
<evidence type="ECO:0000313" key="9">
    <source>
        <dbReference type="EMBL" id="EGD56464.1"/>
    </source>
</evidence>
<feature type="transmembrane region" description="Helical" evidence="7">
    <location>
        <begin position="421"/>
        <end position="444"/>
    </location>
</feature>
<protein>
    <recommendedName>
        <fullName evidence="8">EccD-like transmembrane domain-containing protein</fullName>
    </recommendedName>
</protein>
<comment type="similarity">
    <text evidence="2">Belongs to the EccD/Snm4 family.</text>
</comment>
<feature type="transmembrane region" description="Helical" evidence="7">
    <location>
        <begin position="227"/>
        <end position="251"/>
    </location>
</feature>
<feature type="transmembrane region" description="Helical" evidence="7">
    <location>
        <begin position="394"/>
        <end position="415"/>
    </location>
</feature>
<dbReference type="InterPro" id="IPR044049">
    <property type="entry name" value="EccD_transm"/>
</dbReference>
<feature type="transmembrane region" description="Helical" evidence="7">
    <location>
        <begin position="122"/>
        <end position="143"/>
    </location>
</feature>
<feature type="transmembrane region" description="Helical" evidence="7">
    <location>
        <begin position="257"/>
        <end position="277"/>
    </location>
</feature>
<accession>F1YFH6</accession>
<name>F1YFH6_9ACTN</name>
<feature type="transmembrane region" description="Helical" evidence="7">
    <location>
        <begin position="365"/>
        <end position="382"/>
    </location>
</feature>
<sequence length="482" mass="47744">MTVFAEPDVIRTSILGGSTQLDVGLPADIPVVALIPELLAALRVPVDDDGVEPTEWTLTRLGGERLHPEQTLAQAGVLDGDLLMIRADRPDGGSMLIDDVADGVASALQRDRVGWSAEAARWTGYLMFVLAALAAVPAGRWAAASGARPVVLAVAVAAAVVASAAALGAQRLRLDPRTGAALSIAGTAPAALAASLTVSPAGAQLALAAIAAGGFAVVGYRGTGEAAALHAAIIAVALPAAVAGVLIAVWSPAATEVAAVVAIVGVGEVLLAPRLAIAAGRLPLPSVPHTAPPPDDVDPGTVDGVDAINLTSRDPIDAIAALALGDLDSLARRAAVSASLLTGAIAGATLSTGAAVVALAAWADGSAVVLAYCGCLLIALSARGRTHADRLQSAILVAGSGVAAIVAALATIPGPGGPDPVWVFLAIVSAAVGALVAGTAVAGGEYSPPAVRTAEIVEYTVLAALFPLLLWVLDAYQAVRTR</sequence>
<keyword evidence="10" id="KW-1185">Reference proteome</keyword>
<dbReference type="Gene3D" id="3.10.20.90">
    <property type="entry name" value="Phosphatidylinositol 3-kinase Catalytic Subunit, Chain A, domain 1"/>
    <property type="match status" value="1"/>
</dbReference>
<feature type="transmembrane region" description="Helical" evidence="7">
    <location>
        <begin position="179"/>
        <end position="196"/>
    </location>
</feature>
<comment type="caution">
    <text evidence="9">The sequence shown here is derived from an EMBL/GenBank/DDBJ whole genome shotgun (WGS) entry which is preliminary data.</text>
</comment>
<dbReference type="eggNOG" id="ENOG502ZAY5">
    <property type="taxonomic scope" value="Bacteria"/>
</dbReference>
<organism evidence="9 10">
    <name type="scientific">Gordonia neofelifaecis NRRL B-59395</name>
    <dbReference type="NCBI Taxonomy" id="644548"/>
    <lineage>
        <taxon>Bacteria</taxon>
        <taxon>Bacillati</taxon>
        <taxon>Actinomycetota</taxon>
        <taxon>Actinomycetes</taxon>
        <taxon>Mycobacteriales</taxon>
        <taxon>Gordoniaceae</taxon>
        <taxon>Gordonia</taxon>
    </lineage>
</organism>
<evidence type="ECO:0000256" key="1">
    <source>
        <dbReference type="ARBA" id="ARBA00004651"/>
    </source>
</evidence>
<dbReference type="EMBL" id="AEUD01000002">
    <property type="protein sequence ID" value="EGD56464.1"/>
    <property type="molecule type" value="Genomic_DNA"/>
</dbReference>
<dbReference type="GO" id="GO:0005886">
    <property type="term" value="C:plasma membrane"/>
    <property type="evidence" value="ECO:0007669"/>
    <property type="project" value="UniProtKB-SubCell"/>
</dbReference>
<gene>
    <name evidence="9" type="ORF">SCNU_02887</name>
</gene>
<dbReference type="STRING" id="644548.SCNU_02887"/>
<feature type="transmembrane region" description="Helical" evidence="7">
    <location>
        <begin position="149"/>
        <end position="167"/>
    </location>
</feature>
<evidence type="ECO:0000256" key="2">
    <source>
        <dbReference type="ARBA" id="ARBA00006162"/>
    </source>
</evidence>
<feature type="transmembrane region" description="Helical" evidence="7">
    <location>
        <begin position="456"/>
        <end position="473"/>
    </location>
</feature>
<keyword evidence="5 7" id="KW-1133">Transmembrane helix</keyword>
<proteinExistence type="inferred from homology"/>
<dbReference type="InterPro" id="IPR006707">
    <property type="entry name" value="T7SS_EccD"/>
</dbReference>
<keyword evidence="3" id="KW-1003">Cell membrane</keyword>
<reference evidence="9 10" key="1">
    <citation type="journal article" date="2011" name="J. Bacteriol.">
        <title>Draft Genome Sequence of Gordonia neofelifaecis NRRL B-59395, a Cholesterol-Degrading Actinomycete.</title>
        <authorList>
            <person name="Ge F."/>
            <person name="Li W."/>
            <person name="Chen G."/>
            <person name="Liu Y."/>
            <person name="Zhang G."/>
            <person name="Yong B."/>
            <person name="Wang Q."/>
            <person name="Wang N."/>
            <person name="Huang Z."/>
            <person name="Li W."/>
            <person name="Wang J."/>
            <person name="Wu C."/>
            <person name="Xie Q."/>
            <person name="Liu G."/>
        </authorList>
    </citation>
    <scope>NUCLEOTIDE SEQUENCE [LARGE SCALE GENOMIC DNA]</scope>
    <source>
        <strain evidence="9 10">NRRL B-59395</strain>
    </source>
</reference>
<keyword evidence="4 7" id="KW-0812">Transmembrane</keyword>
<feature type="transmembrane region" description="Helical" evidence="7">
    <location>
        <begin position="202"/>
        <end position="220"/>
    </location>
</feature>
<dbReference type="PIRSF" id="PIRSF017804">
    <property type="entry name" value="Secretion_EccD1"/>
    <property type="match status" value="1"/>
</dbReference>
<evidence type="ECO:0000259" key="8">
    <source>
        <dbReference type="Pfam" id="PF19053"/>
    </source>
</evidence>